<dbReference type="EMBL" id="CP002582">
    <property type="protein sequence ID" value="ADZ82565.1"/>
    <property type="molecule type" value="Genomic_DNA"/>
</dbReference>
<accession>F2JQ17</accession>
<protein>
    <submittedName>
        <fullName evidence="1">Uncharacterized protein</fullName>
    </submittedName>
</protein>
<evidence type="ECO:0000313" key="2">
    <source>
        <dbReference type="Proteomes" id="UP000008467"/>
    </source>
</evidence>
<dbReference type="KEGG" id="cle:Clole_0832"/>
<gene>
    <name evidence="1" type="ordered locus">Clole_0832</name>
</gene>
<dbReference type="STRING" id="642492.Clole_0832"/>
<evidence type="ECO:0000313" key="1">
    <source>
        <dbReference type="EMBL" id="ADZ82565.1"/>
    </source>
</evidence>
<keyword evidence="2" id="KW-1185">Reference proteome</keyword>
<dbReference type="HOGENOM" id="CLU_643555_0_0_9"/>
<organism evidence="1 2">
    <name type="scientific">Cellulosilyticum lentocellum (strain ATCC 49066 / DSM 5427 / NCIMB 11756 / RHM5)</name>
    <name type="common">Clostridium lentocellum</name>
    <dbReference type="NCBI Taxonomy" id="642492"/>
    <lineage>
        <taxon>Bacteria</taxon>
        <taxon>Bacillati</taxon>
        <taxon>Bacillota</taxon>
        <taxon>Clostridia</taxon>
        <taxon>Lachnospirales</taxon>
        <taxon>Cellulosilyticaceae</taxon>
        <taxon>Cellulosilyticum</taxon>
    </lineage>
</organism>
<dbReference type="AlphaFoldDB" id="F2JQ17"/>
<dbReference type="RefSeq" id="WP_013655866.1">
    <property type="nucleotide sequence ID" value="NC_015275.1"/>
</dbReference>
<proteinExistence type="predicted"/>
<dbReference type="Proteomes" id="UP000008467">
    <property type="component" value="Chromosome"/>
</dbReference>
<reference evidence="1 2" key="1">
    <citation type="journal article" date="2011" name="J. Bacteriol.">
        <title>Complete genome sequence of the cellulose-degrading bacterium Cellulosilyticum lentocellum.</title>
        <authorList>
            <consortium name="US DOE Joint Genome Institute"/>
            <person name="Miller D.A."/>
            <person name="Suen G."/>
            <person name="Bruce D."/>
            <person name="Copeland A."/>
            <person name="Cheng J.F."/>
            <person name="Detter C."/>
            <person name="Goodwin L.A."/>
            <person name="Han C.S."/>
            <person name="Hauser L.J."/>
            <person name="Land M.L."/>
            <person name="Lapidus A."/>
            <person name="Lucas S."/>
            <person name="Meincke L."/>
            <person name="Pitluck S."/>
            <person name="Tapia R."/>
            <person name="Teshima H."/>
            <person name="Woyke T."/>
            <person name="Fox B.G."/>
            <person name="Angert E.R."/>
            <person name="Currie C.R."/>
        </authorList>
    </citation>
    <scope>NUCLEOTIDE SEQUENCE [LARGE SCALE GENOMIC DNA]</scope>
    <source>
        <strain evidence="2">ATCC 49066 / DSM 5427 / NCIMB 11756 / RHM5</strain>
    </source>
</reference>
<sequence>MITTTEAFKQAIKANVVKARARVVFNYATPLTIGQEKIININVMQRGEIALGCLQDDKINLELKADALTSEQYGQEVTVKVYLGCVVNSVNEFVCIGTFKPTRWQKSDYILSLELGSNIPTKNIAEILAAQNMLLSEYIVSAISKLMGETITIGSIVDGTLDSAYLYYKTVKEQLKAFAFATGGIIRYRENLELVPYKFGTSVATYKEGPNEMILDKSGNSTDLVTTKTNYRLVRSVFTKEEDTTLYSATNVRATEDYIPYEFSFNSPGLVKYFNFKKYSYFSALKYGLFGGSISLGSGYGDVTSYIDFSIVGTKILSTAIATVDDTVTYLSNPYIQASSQVNAHSLDIYNGEKYSFKGRIDPSLQIGDTITIYDVGDMLVTSLNYKFDGGLTGTIEGILIEQNTYDYVEYLDGTWYANGTKVLRA</sequence>
<name>F2JQ17_CELLD</name>